<keyword evidence="1" id="KW-1133">Transmembrane helix</keyword>
<keyword evidence="3" id="KW-1185">Reference proteome</keyword>
<proteinExistence type="predicted"/>
<comment type="caution">
    <text evidence="2">The sequence shown here is derived from an EMBL/GenBank/DDBJ whole genome shotgun (WGS) entry which is preliminary data.</text>
</comment>
<sequence length="187" mass="21672">MNDESTDLTALWQQQPVSNIDMADLTKRLKRQQRLQRLYVITDFMCLFMSIGFIAYTWNSLPSVLIYMLFGVSGSALAMTVYFVWLRRHAALATFEDTAQFRETLKKQLRNNQTIARVTFHSGWVSIVMLLTIFGVLVYSGEMSMDKLVSKLPVIAGLCVLMAGFMPWAYQRERKFKAEYQQLIEQE</sequence>
<evidence type="ECO:0000313" key="3">
    <source>
        <dbReference type="Proteomes" id="UP001218788"/>
    </source>
</evidence>
<protein>
    <recommendedName>
        <fullName evidence="4">Integral membrane protein</fullName>
    </recommendedName>
</protein>
<accession>A0ABT5KWT8</accession>
<gene>
    <name evidence="2" type="ORF">OIK42_00515</name>
</gene>
<dbReference type="RefSeq" id="WP_273637600.1">
    <property type="nucleotide sequence ID" value="NZ_JAQQXP010000001.1"/>
</dbReference>
<dbReference type="EMBL" id="JAQQXP010000001">
    <property type="protein sequence ID" value="MDC8829229.1"/>
    <property type="molecule type" value="Genomic_DNA"/>
</dbReference>
<evidence type="ECO:0000313" key="2">
    <source>
        <dbReference type="EMBL" id="MDC8829229.1"/>
    </source>
</evidence>
<feature type="transmembrane region" description="Helical" evidence="1">
    <location>
        <begin position="152"/>
        <end position="170"/>
    </location>
</feature>
<feature type="transmembrane region" description="Helical" evidence="1">
    <location>
        <begin position="38"/>
        <end position="58"/>
    </location>
</feature>
<keyword evidence="1" id="KW-0812">Transmembrane</keyword>
<keyword evidence="1" id="KW-0472">Membrane</keyword>
<evidence type="ECO:0000256" key="1">
    <source>
        <dbReference type="SAM" id="Phobius"/>
    </source>
</evidence>
<feature type="transmembrane region" description="Helical" evidence="1">
    <location>
        <begin position="115"/>
        <end position="140"/>
    </location>
</feature>
<feature type="transmembrane region" description="Helical" evidence="1">
    <location>
        <begin position="64"/>
        <end position="85"/>
    </location>
</feature>
<reference evidence="2 3" key="1">
    <citation type="submission" date="2022-10" db="EMBL/GenBank/DDBJ databases">
        <title>Alteromonas sp. chi3 Genome sequencing.</title>
        <authorList>
            <person name="Park S."/>
        </authorList>
    </citation>
    <scope>NUCLEOTIDE SEQUENCE [LARGE SCALE GENOMIC DNA]</scope>
    <source>
        <strain evidence="3">chi3</strain>
    </source>
</reference>
<organism evidence="2 3">
    <name type="scientific">Alteromonas gilva</name>
    <dbReference type="NCBI Taxonomy" id="2987522"/>
    <lineage>
        <taxon>Bacteria</taxon>
        <taxon>Pseudomonadati</taxon>
        <taxon>Pseudomonadota</taxon>
        <taxon>Gammaproteobacteria</taxon>
        <taxon>Alteromonadales</taxon>
        <taxon>Alteromonadaceae</taxon>
        <taxon>Alteromonas/Salinimonas group</taxon>
        <taxon>Alteromonas</taxon>
    </lineage>
</organism>
<evidence type="ECO:0008006" key="4">
    <source>
        <dbReference type="Google" id="ProtNLM"/>
    </source>
</evidence>
<name>A0ABT5KWT8_9ALTE</name>
<dbReference type="Proteomes" id="UP001218788">
    <property type="component" value="Unassembled WGS sequence"/>
</dbReference>